<protein>
    <recommendedName>
        <fullName evidence="1">4Fe-4S ferredoxin-type domain-containing protein</fullName>
    </recommendedName>
</protein>
<dbReference type="Gene3D" id="3.30.70.20">
    <property type="match status" value="1"/>
</dbReference>
<sequence>AISPGDLVGRKTMKVKRKIIEIDDELCDGCGQCVPACAEGAIQIIDGKARLVEEKYCDGLGACLGECPTGALSIVEQEAEKFDEKAVEEYLSSKVQEESPDETTLPCGCPSVQIQTFASPTSRPEPGKPTVQRGSISALSHWPVKIRLVPPTAPFLKGADLLVVADCVPVVYPSFHQDFLKGKAVLVGCPKFDDVQEYLERFVEIFKTADIKRVTVPIIEVPCCSGLPIILKKAMEEAKKEIPVELVVISARGKVLR</sequence>
<feature type="non-terminal residue" evidence="2">
    <location>
        <position position="257"/>
    </location>
</feature>
<feature type="non-terminal residue" evidence="2">
    <location>
        <position position="1"/>
    </location>
</feature>
<dbReference type="PANTHER" id="PTHR42895">
    <property type="entry name" value="IRON-SULFUR CLUSTER-BINDING PROTEIN-RELATED"/>
    <property type="match status" value="1"/>
</dbReference>
<dbReference type="InterPro" id="IPR017896">
    <property type="entry name" value="4Fe4S_Fe-S-bd"/>
</dbReference>
<accession>X0VA93</accession>
<dbReference type="InterPro" id="IPR052911">
    <property type="entry name" value="Corrinoid_activation_enz"/>
</dbReference>
<proteinExistence type="predicted"/>
<name>X0VA93_9ZZZZ</name>
<organism evidence="2">
    <name type="scientific">marine sediment metagenome</name>
    <dbReference type="NCBI Taxonomy" id="412755"/>
    <lineage>
        <taxon>unclassified sequences</taxon>
        <taxon>metagenomes</taxon>
        <taxon>ecological metagenomes</taxon>
    </lineage>
</organism>
<evidence type="ECO:0000313" key="2">
    <source>
        <dbReference type="EMBL" id="GAG15170.1"/>
    </source>
</evidence>
<dbReference type="PANTHER" id="PTHR42895:SF1">
    <property type="entry name" value="IRON-SULFUR CLUSTER PROTEIN"/>
    <property type="match status" value="1"/>
</dbReference>
<evidence type="ECO:0000259" key="1">
    <source>
        <dbReference type="PROSITE" id="PS51379"/>
    </source>
</evidence>
<feature type="domain" description="4Fe-4S ferredoxin-type" evidence="1">
    <location>
        <begin position="18"/>
        <end position="47"/>
    </location>
</feature>
<dbReference type="SUPFAM" id="SSF54862">
    <property type="entry name" value="4Fe-4S ferredoxins"/>
    <property type="match status" value="1"/>
</dbReference>
<feature type="domain" description="4Fe-4S ferredoxin-type" evidence="1">
    <location>
        <begin position="48"/>
        <end position="77"/>
    </location>
</feature>
<gene>
    <name evidence="2" type="ORF">S01H1_55974</name>
</gene>
<dbReference type="EMBL" id="BARS01036409">
    <property type="protein sequence ID" value="GAG15170.1"/>
    <property type="molecule type" value="Genomic_DNA"/>
</dbReference>
<reference evidence="2" key="1">
    <citation type="journal article" date="2014" name="Front. Microbiol.">
        <title>High frequency of phylogenetically diverse reductive dehalogenase-homologous genes in deep subseafloor sedimentary metagenomes.</title>
        <authorList>
            <person name="Kawai M."/>
            <person name="Futagami T."/>
            <person name="Toyoda A."/>
            <person name="Takaki Y."/>
            <person name="Nishi S."/>
            <person name="Hori S."/>
            <person name="Arai W."/>
            <person name="Tsubouchi T."/>
            <person name="Morono Y."/>
            <person name="Uchiyama I."/>
            <person name="Ito T."/>
            <person name="Fujiyama A."/>
            <person name="Inagaki F."/>
            <person name="Takami H."/>
        </authorList>
    </citation>
    <scope>NUCLEOTIDE SEQUENCE</scope>
    <source>
        <strain evidence="2">Expedition CK06-06</strain>
    </source>
</reference>
<dbReference type="Pfam" id="PF12837">
    <property type="entry name" value="Fer4_6"/>
    <property type="match status" value="1"/>
</dbReference>
<dbReference type="AlphaFoldDB" id="X0VA93"/>
<comment type="caution">
    <text evidence="2">The sequence shown here is derived from an EMBL/GenBank/DDBJ whole genome shotgun (WGS) entry which is preliminary data.</text>
</comment>
<dbReference type="PROSITE" id="PS51379">
    <property type="entry name" value="4FE4S_FER_2"/>
    <property type="match status" value="2"/>
</dbReference>